<evidence type="ECO:0000313" key="5">
    <source>
        <dbReference type="EMBL" id="MFC0320694.1"/>
    </source>
</evidence>
<dbReference type="PANTHER" id="PTHR43280:SF2">
    <property type="entry name" value="HTH-TYPE TRANSCRIPTIONAL REGULATOR EXSA"/>
    <property type="match status" value="1"/>
</dbReference>
<sequence>MKKEDLYEPFSVSVQVLEKYPVDKHKHSFFELVYVLSGAGEQRINENKFTYQAGDMFLLTPGDSHCLDIQETTTFFFLRFNNIYLKSSGIVKDNVNRLEHALMNVNQVPGSILKNESDKPFVRMVIDAMIREQVNRDLCWDKITLQLVNTLISYVCRNIEKYQPAEIKDDKEEKLFDILQYIQSNIYSPKSIMAESISEKFNLSVSYIGRYFKKNHGKTMQEYVSNYRAKMIENRLIHSNMRMSEIVDEFGFVDESHLNKFFKKHTGRTPSEFRKN</sequence>
<feature type="domain" description="HTH araC/xylS-type" evidence="4">
    <location>
        <begin position="176"/>
        <end position="276"/>
    </location>
</feature>
<dbReference type="SMART" id="SM00342">
    <property type="entry name" value="HTH_ARAC"/>
    <property type="match status" value="1"/>
</dbReference>
<gene>
    <name evidence="5" type="ORF">ACFFI0_20380</name>
</gene>
<dbReference type="SUPFAM" id="SSF46689">
    <property type="entry name" value="Homeodomain-like"/>
    <property type="match status" value="1"/>
</dbReference>
<protein>
    <submittedName>
        <fullName evidence="5">AraC family transcriptional regulator</fullName>
    </submittedName>
</protein>
<dbReference type="Gene3D" id="1.10.10.60">
    <property type="entry name" value="Homeodomain-like"/>
    <property type="match status" value="2"/>
</dbReference>
<dbReference type="Pfam" id="PF12833">
    <property type="entry name" value="HTH_18"/>
    <property type="match status" value="1"/>
</dbReference>
<dbReference type="InterPro" id="IPR018060">
    <property type="entry name" value="HTH_AraC"/>
</dbReference>
<name>A0ABV6HP65_9SPHI</name>
<dbReference type="InterPro" id="IPR037923">
    <property type="entry name" value="HTH-like"/>
</dbReference>
<organism evidence="5 6">
    <name type="scientific">Olivibacter oleidegradans</name>
    <dbReference type="NCBI Taxonomy" id="760123"/>
    <lineage>
        <taxon>Bacteria</taxon>
        <taxon>Pseudomonadati</taxon>
        <taxon>Bacteroidota</taxon>
        <taxon>Sphingobacteriia</taxon>
        <taxon>Sphingobacteriales</taxon>
        <taxon>Sphingobacteriaceae</taxon>
        <taxon>Olivibacter</taxon>
    </lineage>
</organism>
<keyword evidence="1" id="KW-0805">Transcription regulation</keyword>
<dbReference type="Proteomes" id="UP001589774">
    <property type="component" value="Unassembled WGS sequence"/>
</dbReference>
<dbReference type="SUPFAM" id="SSF51215">
    <property type="entry name" value="Regulatory protein AraC"/>
    <property type="match status" value="1"/>
</dbReference>
<keyword evidence="3" id="KW-0804">Transcription</keyword>
<accession>A0ABV6HP65</accession>
<dbReference type="Pfam" id="PF02311">
    <property type="entry name" value="AraC_binding"/>
    <property type="match status" value="1"/>
</dbReference>
<comment type="caution">
    <text evidence="5">The sequence shown here is derived from an EMBL/GenBank/DDBJ whole genome shotgun (WGS) entry which is preliminary data.</text>
</comment>
<keyword evidence="6" id="KW-1185">Reference proteome</keyword>
<dbReference type="InterPro" id="IPR014710">
    <property type="entry name" value="RmlC-like_jellyroll"/>
</dbReference>
<proteinExistence type="predicted"/>
<dbReference type="RefSeq" id="WP_377477592.1">
    <property type="nucleotide sequence ID" value="NZ_JBHLWO010000002.1"/>
</dbReference>
<dbReference type="PANTHER" id="PTHR43280">
    <property type="entry name" value="ARAC-FAMILY TRANSCRIPTIONAL REGULATOR"/>
    <property type="match status" value="1"/>
</dbReference>
<evidence type="ECO:0000256" key="1">
    <source>
        <dbReference type="ARBA" id="ARBA00023015"/>
    </source>
</evidence>
<evidence type="ECO:0000256" key="3">
    <source>
        <dbReference type="ARBA" id="ARBA00023163"/>
    </source>
</evidence>
<keyword evidence="2" id="KW-0238">DNA-binding</keyword>
<evidence type="ECO:0000313" key="6">
    <source>
        <dbReference type="Proteomes" id="UP001589774"/>
    </source>
</evidence>
<reference evidence="5 6" key="1">
    <citation type="submission" date="2024-09" db="EMBL/GenBank/DDBJ databases">
        <authorList>
            <person name="Sun Q."/>
            <person name="Mori K."/>
        </authorList>
    </citation>
    <scope>NUCLEOTIDE SEQUENCE [LARGE SCALE GENOMIC DNA]</scope>
    <source>
        <strain evidence="5 6">CCM 7765</strain>
    </source>
</reference>
<dbReference type="EMBL" id="JBHLWO010000002">
    <property type="protein sequence ID" value="MFC0320694.1"/>
    <property type="molecule type" value="Genomic_DNA"/>
</dbReference>
<dbReference type="InterPro" id="IPR003313">
    <property type="entry name" value="AraC-bd"/>
</dbReference>
<dbReference type="Gene3D" id="2.60.120.10">
    <property type="entry name" value="Jelly Rolls"/>
    <property type="match status" value="1"/>
</dbReference>
<evidence type="ECO:0000259" key="4">
    <source>
        <dbReference type="PROSITE" id="PS01124"/>
    </source>
</evidence>
<dbReference type="PROSITE" id="PS01124">
    <property type="entry name" value="HTH_ARAC_FAMILY_2"/>
    <property type="match status" value="1"/>
</dbReference>
<evidence type="ECO:0000256" key="2">
    <source>
        <dbReference type="ARBA" id="ARBA00023125"/>
    </source>
</evidence>
<dbReference type="InterPro" id="IPR009057">
    <property type="entry name" value="Homeodomain-like_sf"/>
</dbReference>